<feature type="transmembrane region" description="Helical" evidence="8">
    <location>
        <begin position="75"/>
        <end position="96"/>
    </location>
</feature>
<feature type="transmembrane region" description="Helical" evidence="8">
    <location>
        <begin position="43"/>
        <end position="63"/>
    </location>
</feature>
<dbReference type="InterPro" id="IPR002549">
    <property type="entry name" value="AI-2E-like"/>
</dbReference>
<name>A0ABZ1WJ69_9ACTN</name>
<comment type="subcellular location">
    <subcellularLocation>
        <location evidence="1">Cell membrane</location>
        <topology evidence="1">Multi-pass membrane protein</topology>
    </subcellularLocation>
</comment>
<keyword evidence="7 8" id="KW-0472">Membrane</keyword>
<evidence type="ECO:0000256" key="3">
    <source>
        <dbReference type="ARBA" id="ARBA00022448"/>
    </source>
</evidence>
<feature type="transmembrane region" description="Helical" evidence="8">
    <location>
        <begin position="162"/>
        <end position="181"/>
    </location>
</feature>
<keyword evidence="6 8" id="KW-1133">Transmembrane helix</keyword>
<evidence type="ECO:0000256" key="2">
    <source>
        <dbReference type="ARBA" id="ARBA00009773"/>
    </source>
</evidence>
<dbReference type="Pfam" id="PF01594">
    <property type="entry name" value="AI-2E_transport"/>
    <property type="match status" value="1"/>
</dbReference>
<dbReference type="Proteomes" id="UP001432014">
    <property type="component" value="Chromosome"/>
</dbReference>
<feature type="transmembrane region" description="Helical" evidence="8">
    <location>
        <begin position="282"/>
        <end position="307"/>
    </location>
</feature>
<feature type="transmembrane region" description="Helical" evidence="8">
    <location>
        <begin position="313"/>
        <end position="346"/>
    </location>
</feature>
<comment type="similarity">
    <text evidence="2">Belongs to the autoinducer-2 exporter (AI-2E) (TC 2.A.86) family.</text>
</comment>
<keyword evidence="3" id="KW-0813">Transport</keyword>
<dbReference type="PANTHER" id="PTHR21716">
    <property type="entry name" value="TRANSMEMBRANE PROTEIN"/>
    <property type="match status" value="1"/>
</dbReference>
<keyword evidence="10" id="KW-1185">Reference proteome</keyword>
<evidence type="ECO:0000256" key="1">
    <source>
        <dbReference type="ARBA" id="ARBA00004651"/>
    </source>
</evidence>
<dbReference type="EMBL" id="CP108482">
    <property type="protein sequence ID" value="WUS60762.1"/>
    <property type="molecule type" value="Genomic_DNA"/>
</dbReference>
<evidence type="ECO:0000256" key="5">
    <source>
        <dbReference type="ARBA" id="ARBA00022692"/>
    </source>
</evidence>
<evidence type="ECO:0000313" key="9">
    <source>
        <dbReference type="EMBL" id="WUS60762.1"/>
    </source>
</evidence>
<gene>
    <name evidence="9" type="ORF">OG469_37915</name>
</gene>
<protein>
    <submittedName>
        <fullName evidence="9">AI-2E family transporter</fullName>
    </submittedName>
</protein>
<organism evidence="9 10">
    <name type="scientific">Kitasatospora herbaricolor</name>
    <dbReference type="NCBI Taxonomy" id="68217"/>
    <lineage>
        <taxon>Bacteria</taxon>
        <taxon>Bacillati</taxon>
        <taxon>Actinomycetota</taxon>
        <taxon>Actinomycetes</taxon>
        <taxon>Kitasatosporales</taxon>
        <taxon>Streptomycetaceae</taxon>
        <taxon>Kitasatospora</taxon>
    </lineage>
</organism>
<reference evidence="9 10" key="1">
    <citation type="submission" date="2022-10" db="EMBL/GenBank/DDBJ databases">
        <title>The complete genomes of actinobacterial strains from the NBC collection.</title>
        <authorList>
            <person name="Joergensen T.S."/>
            <person name="Alvarez Arevalo M."/>
            <person name="Sterndorff E.B."/>
            <person name="Faurdal D."/>
            <person name="Vuksanovic O."/>
            <person name="Mourched A.-S."/>
            <person name="Charusanti P."/>
            <person name="Shaw S."/>
            <person name="Blin K."/>
            <person name="Weber T."/>
        </authorList>
    </citation>
    <scope>NUCLEOTIDE SEQUENCE [LARGE SCALE GENOMIC DNA]</scope>
    <source>
        <strain evidence="9 10">NBC_01247</strain>
    </source>
</reference>
<evidence type="ECO:0000313" key="10">
    <source>
        <dbReference type="Proteomes" id="UP001432014"/>
    </source>
</evidence>
<evidence type="ECO:0000256" key="8">
    <source>
        <dbReference type="SAM" id="Phobius"/>
    </source>
</evidence>
<feature type="transmembrane region" description="Helical" evidence="8">
    <location>
        <begin position="251"/>
        <end position="275"/>
    </location>
</feature>
<proteinExistence type="inferred from homology"/>
<keyword evidence="4" id="KW-1003">Cell membrane</keyword>
<evidence type="ECO:0000256" key="7">
    <source>
        <dbReference type="ARBA" id="ARBA00023136"/>
    </source>
</evidence>
<feature type="transmembrane region" description="Helical" evidence="8">
    <location>
        <begin position="220"/>
        <end position="239"/>
    </location>
</feature>
<evidence type="ECO:0000256" key="6">
    <source>
        <dbReference type="ARBA" id="ARBA00022989"/>
    </source>
</evidence>
<evidence type="ECO:0000256" key="4">
    <source>
        <dbReference type="ARBA" id="ARBA00022475"/>
    </source>
</evidence>
<accession>A0ABZ1WJ69</accession>
<keyword evidence="5 8" id="KW-0812">Transmembrane</keyword>
<dbReference type="PANTHER" id="PTHR21716:SF53">
    <property type="entry name" value="PERMEASE PERM-RELATED"/>
    <property type="match status" value="1"/>
</dbReference>
<sequence>MTRGGTPSGHQVPPGLEHAAGYAWRLLLVGATVYAVLALLGRLVLPVIAVFVALVITAVLRPAADLINRWLPRGLAVAVTVLGSILLLAGVLALIGENVAGEWKELGDEFRGGVDRIELWLKGAPFHIKPATVSDLQTKISSFLSEHRSTLVSRAVNEASRVVEIVTGAALALFCSIFFIHSGEGMWRWAKHQLPHGARETWDHAGRAAWRTFAGYTRGIMIVAASNAALVGIALALLGVPLALPLTVLEFFATLVPLIGSPVAMAIAAVVALAAKGPVTALIVLALIVVIGQIEGHLLHPLVMSWAVRLHPVAVALSVIAGGILAGVIGAVVAVPVVSVVWAVICELRLRREAARAPAAP</sequence>